<sequence length="59" mass="6369">MITIDRITMYRLLASFAVFTTLLVAAVPAVAAGPCDQFPQDSYAYAECEAQHQWSSAGA</sequence>
<dbReference type="Proteomes" id="UP000829992">
    <property type="component" value="Chromosome"/>
</dbReference>
<evidence type="ECO:0000313" key="3">
    <source>
        <dbReference type="Proteomes" id="UP000829992"/>
    </source>
</evidence>
<keyword evidence="1" id="KW-0732">Signal</keyword>
<evidence type="ECO:0000313" key="2">
    <source>
        <dbReference type="EMBL" id="UQT60767.1"/>
    </source>
</evidence>
<accession>A0ABY4Q3X4</accession>
<feature type="chain" id="PRO_5045464786" evidence="1">
    <location>
        <begin position="32"/>
        <end position="59"/>
    </location>
</feature>
<keyword evidence="3" id="KW-1185">Reference proteome</keyword>
<evidence type="ECO:0000256" key="1">
    <source>
        <dbReference type="SAM" id="SignalP"/>
    </source>
</evidence>
<proteinExistence type="predicted"/>
<organism evidence="2 3">
    <name type="scientific">Streptomyces durmitorensis</name>
    <dbReference type="NCBI Taxonomy" id="319947"/>
    <lineage>
        <taxon>Bacteria</taxon>
        <taxon>Bacillati</taxon>
        <taxon>Actinomycetota</taxon>
        <taxon>Actinomycetes</taxon>
        <taxon>Kitasatosporales</taxon>
        <taxon>Streptomycetaceae</taxon>
        <taxon>Streptomyces</taxon>
    </lineage>
</organism>
<gene>
    <name evidence="2" type="ORF">M4V62_40045</name>
</gene>
<protein>
    <submittedName>
        <fullName evidence="2">Uncharacterized protein</fullName>
    </submittedName>
</protein>
<dbReference type="EMBL" id="CP097289">
    <property type="protein sequence ID" value="UQT60767.1"/>
    <property type="molecule type" value="Genomic_DNA"/>
</dbReference>
<name>A0ABY4Q3X4_9ACTN</name>
<dbReference type="RefSeq" id="WP_249592100.1">
    <property type="nucleotide sequence ID" value="NZ_BAAAQL010000018.1"/>
</dbReference>
<feature type="signal peptide" evidence="1">
    <location>
        <begin position="1"/>
        <end position="31"/>
    </location>
</feature>
<reference evidence="2 3" key="1">
    <citation type="submission" date="2022-05" db="EMBL/GenBank/DDBJ databases">
        <authorList>
            <person name="Zhou X."/>
            <person name="Li K."/>
            <person name="Man Y."/>
        </authorList>
    </citation>
    <scope>NUCLEOTIDE SEQUENCE [LARGE SCALE GENOMIC DNA]</scope>
    <source>
        <strain evidence="2 3">MS405</strain>
    </source>
</reference>